<keyword evidence="2" id="KW-1185">Reference proteome</keyword>
<accession>A0A9R1WWB0</accession>
<sequence length="149" mass="18009">MEKDHLEDENKQFTEESDSRLWLLNDAHMKQKWSTRKKQNIVKNIKDEEVFTVEKAEEMNTYESRIQKLESTIYPFRKQIVHMKPLKPVSLLRMLLFHQFTNFSTMKRKEIQRKFHDSLINMLYTPPSPPPPENKYDRQTLDLAREIAN</sequence>
<dbReference type="EMBL" id="NBSK02000009">
    <property type="protein sequence ID" value="KAJ0188934.1"/>
    <property type="molecule type" value="Genomic_DNA"/>
</dbReference>
<comment type="caution">
    <text evidence="1">The sequence shown here is derived from an EMBL/GenBank/DDBJ whole genome shotgun (WGS) entry which is preliminary data.</text>
</comment>
<evidence type="ECO:0000313" key="1">
    <source>
        <dbReference type="EMBL" id="KAJ0188934.1"/>
    </source>
</evidence>
<reference evidence="1 2" key="1">
    <citation type="journal article" date="2017" name="Nat. Commun.">
        <title>Genome assembly with in vitro proximity ligation data and whole-genome triplication in lettuce.</title>
        <authorList>
            <person name="Reyes-Chin-Wo S."/>
            <person name="Wang Z."/>
            <person name="Yang X."/>
            <person name="Kozik A."/>
            <person name="Arikit S."/>
            <person name="Song C."/>
            <person name="Xia L."/>
            <person name="Froenicke L."/>
            <person name="Lavelle D.O."/>
            <person name="Truco M.J."/>
            <person name="Xia R."/>
            <person name="Zhu S."/>
            <person name="Xu C."/>
            <person name="Xu H."/>
            <person name="Xu X."/>
            <person name="Cox K."/>
            <person name="Korf I."/>
            <person name="Meyers B.C."/>
            <person name="Michelmore R.W."/>
        </authorList>
    </citation>
    <scope>NUCLEOTIDE SEQUENCE [LARGE SCALE GENOMIC DNA]</scope>
    <source>
        <strain evidence="2">cv. Salinas</strain>
        <tissue evidence="1">Seedlings</tissue>
    </source>
</reference>
<proteinExistence type="predicted"/>
<protein>
    <submittedName>
        <fullName evidence="1">Uncharacterized protein</fullName>
    </submittedName>
</protein>
<organism evidence="1 2">
    <name type="scientific">Lactuca sativa</name>
    <name type="common">Garden lettuce</name>
    <dbReference type="NCBI Taxonomy" id="4236"/>
    <lineage>
        <taxon>Eukaryota</taxon>
        <taxon>Viridiplantae</taxon>
        <taxon>Streptophyta</taxon>
        <taxon>Embryophyta</taxon>
        <taxon>Tracheophyta</taxon>
        <taxon>Spermatophyta</taxon>
        <taxon>Magnoliopsida</taxon>
        <taxon>eudicotyledons</taxon>
        <taxon>Gunneridae</taxon>
        <taxon>Pentapetalae</taxon>
        <taxon>asterids</taxon>
        <taxon>campanulids</taxon>
        <taxon>Asterales</taxon>
        <taxon>Asteraceae</taxon>
        <taxon>Cichorioideae</taxon>
        <taxon>Cichorieae</taxon>
        <taxon>Lactucinae</taxon>
        <taxon>Lactuca</taxon>
    </lineage>
</organism>
<dbReference type="AlphaFoldDB" id="A0A9R1WWB0"/>
<evidence type="ECO:0000313" key="2">
    <source>
        <dbReference type="Proteomes" id="UP000235145"/>
    </source>
</evidence>
<name>A0A9R1WWB0_LACSA</name>
<dbReference type="Proteomes" id="UP000235145">
    <property type="component" value="Unassembled WGS sequence"/>
</dbReference>
<gene>
    <name evidence="1" type="ORF">LSAT_V11C900456620</name>
</gene>